<reference evidence="3" key="1">
    <citation type="submission" date="2022-11" db="UniProtKB">
        <authorList>
            <consortium name="WormBaseParasite"/>
        </authorList>
    </citation>
    <scope>IDENTIFICATION</scope>
</reference>
<evidence type="ECO:0000259" key="1">
    <source>
        <dbReference type="PROSITE" id="PS50234"/>
    </source>
</evidence>
<dbReference type="Pfam" id="PF24415">
    <property type="entry name" value="Ig_Irg-7"/>
    <property type="match status" value="1"/>
</dbReference>
<dbReference type="SMART" id="SM00604">
    <property type="entry name" value="MD"/>
    <property type="match status" value="1"/>
</dbReference>
<dbReference type="InterPro" id="IPR053295">
    <property type="entry name" value="Innate_immunity_reg"/>
</dbReference>
<dbReference type="Gene3D" id="3.40.50.410">
    <property type="entry name" value="von Willebrand factor, type A domain"/>
    <property type="match status" value="1"/>
</dbReference>
<dbReference type="InterPro" id="IPR006582">
    <property type="entry name" value="MD_domain"/>
</dbReference>
<dbReference type="PANTHER" id="PTHR47324">
    <property type="entry name" value="PROTEIN IRG-7-RELATED"/>
    <property type="match status" value="1"/>
</dbReference>
<accession>A0A914CLJ1</accession>
<dbReference type="WBParaSite" id="ACRNAN_scaffold11631.g12733.t1">
    <property type="protein sequence ID" value="ACRNAN_scaffold11631.g12733.t1"/>
    <property type="gene ID" value="ACRNAN_scaffold11631.g12733"/>
</dbReference>
<dbReference type="Proteomes" id="UP000887540">
    <property type="component" value="Unplaced"/>
</dbReference>
<protein>
    <submittedName>
        <fullName evidence="3">VWFA domain-containing protein</fullName>
    </submittedName>
</protein>
<feature type="domain" description="VWFA" evidence="1">
    <location>
        <begin position="293"/>
        <end position="490"/>
    </location>
</feature>
<dbReference type="InterPro" id="IPR057085">
    <property type="entry name" value="Ig_Irg-7"/>
</dbReference>
<dbReference type="PROSITE" id="PS50234">
    <property type="entry name" value="VWFA"/>
    <property type="match status" value="1"/>
</dbReference>
<dbReference type="Pfam" id="PF00092">
    <property type="entry name" value="VWA"/>
    <property type="match status" value="1"/>
</dbReference>
<keyword evidence="2" id="KW-1185">Reference proteome</keyword>
<name>A0A914CLJ1_9BILA</name>
<dbReference type="SUPFAM" id="SSF53300">
    <property type="entry name" value="vWA-like"/>
    <property type="match status" value="1"/>
</dbReference>
<dbReference type="InterPro" id="IPR002035">
    <property type="entry name" value="VWF_A"/>
</dbReference>
<evidence type="ECO:0000313" key="3">
    <source>
        <dbReference type="WBParaSite" id="ACRNAN_scaffold11631.g12733.t1"/>
    </source>
</evidence>
<dbReference type="AlphaFoldDB" id="A0A914CLJ1"/>
<evidence type="ECO:0000313" key="2">
    <source>
        <dbReference type="Proteomes" id="UP000887540"/>
    </source>
</evidence>
<dbReference type="PANTHER" id="PTHR47324:SF4">
    <property type="entry name" value="EGF-LIKE DOMAIN-CONTAINING PROTEIN"/>
    <property type="match status" value="1"/>
</dbReference>
<dbReference type="InterPro" id="IPR036465">
    <property type="entry name" value="vWFA_dom_sf"/>
</dbReference>
<organism evidence="2 3">
    <name type="scientific">Acrobeloides nanus</name>
    <dbReference type="NCBI Taxonomy" id="290746"/>
    <lineage>
        <taxon>Eukaryota</taxon>
        <taxon>Metazoa</taxon>
        <taxon>Ecdysozoa</taxon>
        <taxon>Nematoda</taxon>
        <taxon>Chromadorea</taxon>
        <taxon>Rhabditida</taxon>
        <taxon>Tylenchina</taxon>
        <taxon>Cephalobomorpha</taxon>
        <taxon>Cephaloboidea</taxon>
        <taxon>Cephalobidae</taxon>
        <taxon>Acrobeloides</taxon>
    </lineage>
</organism>
<proteinExistence type="predicted"/>
<sequence>VNVIIVDSAAPCGNFSYTSPETTALYLLAQMTGGDFFYSSGKSVVANLLPYYLPTLYRTAHLGDIIVRNCSDETIYFPIDVGTQAFSVSYTGPGAGGLTMTVTDSNNTVVPLPEGYQLYEYTYFAAFDYLNTLSNPPGTWKLEVKSTARTCVLTVRLRSTIEVFVGFTNQTDSDLLAGALKDNPRALLAMDTPNGIILHANNLGNGTLNYVQIYGTAGDRVLFSSELIKRIGCNYEWWAPSSFTCAYGLYIVSVSGIDRRGQNFIRNIPVQCTAPYPPPPTEPRCDTTQAVYDIALILDISTKASSYGASTWSDFTAALSRALGNYYPAGGSFSSAGTRLAIIGVAGIANTKLFNNFAESDGKKIADLLINVQQNQADYGQNLPSAIAILQQLVTNPNSGYRSGAQYPNVRHLAIYATLNGAQTEGGTPADDVHSLRRSGVFGFAVVAYNATYSDTATKFNLETLASFPCLYFAIDSPINTYIPYYINDITCVRTPQCGEAAQNETGRFFLN</sequence>